<dbReference type="EMBL" id="LR783739">
    <property type="protein sequence ID" value="CAB3229082.1"/>
    <property type="molecule type" value="mRNA"/>
</dbReference>
<evidence type="ECO:0000313" key="1">
    <source>
        <dbReference type="EMBL" id="CAB3229082.1"/>
    </source>
</evidence>
<dbReference type="AlphaFoldDB" id="A0A6F9D8K8"/>
<name>A0A6F9D8K8_9ASCI</name>
<sequence length="222" mass="24828">MMLMDGIQVPCHGYKYLPEESDLHLEGKEKEVFAKHIKSQESLLLRLTKKSEGQPSVLPIQKYEQTFFASIFVAYSNYLPEDADKELTVSEASAYKKALHNLPLSSCAKVSTQPPLELNTEKNGCCKPSTSVNFASNTNSQISFDKTLRVVLHDISQETSSSTFFNNTNDQSQCSSLSLSGHEFKESSEDTFRSIFQPLSTHLAKLTDIYGTDSLLSGYFEK</sequence>
<proteinExistence type="evidence at transcript level"/>
<accession>A0A6F9D8K8</accession>
<protein>
    <submittedName>
        <fullName evidence="1">OX-2 membrane glycoprotein</fullName>
    </submittedName>
</protein>
<reference evidence="1" key="1">
    <citation type="submission" date="2020-04" db="EMBL/GenBank/DDBJ databases">
        <authorList>
            <person name="Neveu A P."/>
        </authorList>
    </citation>
    <scope>NUCLEOTIDE SEQUENCE</scope>
    <source>
        <tissue evidence="1">Whole embryo</tissue>
    </source>
</reference>
<gene>
    <name evidence="1" type="primary">Cd200</name>
</gene>
<organism evidence="1">
    <name type="scientific">Phallusia mammillata</name>
    <dbReference type="NCBI Taxonomy" id="59560"/>
    <lineage>
        <taxon>Eukaryota</taxon>
        <taxon>Metazoa</taxon>
        <taxon>Chordata</taxon>
        <taxon>Tunicata</taxon>
        <taxon>Ascidiacea</taxon>
        <taxon>Phlebobranchia</taxon>
        <taxon>Ascidiidae</taxon>
        <taxon>Phallusia</taxon>
    </lineage>
</organism>